<dbReference type="EMBL" id="HBIE01013801">
    <property type="protein sequence ID" value="CAE0309294.1"/>
    <property type="molecule type" value="Transcribed_RNA"/>
</dbReference>
<dbReference type="AlphaFoldDB" id="A0A7S3I0G9"/>
<reference evidence="2" key="1">
    <citation type="submission" date="2021-01" db="EMBL/GenBank/DDBJ databases">
        <authorList>
            <person name="Corre E."/>
            <person name="Pelletier E."/>
            <person name="Niang G."/>
            <person name="Scheremetjew M."/>
            <person name="Finn R."/>
            <person name="Kale V."/>
            <person name="Holt S."/>
            <person name="Cochrane G."/>
            <person name="Meng A."/>
            <person name="Brown T."/>
            <person name="Cohen L."/>
        </authorList>
    </citation>
    <scope>NUCLEOTIDE SEQUENCE</scope>
    <source>
        <strain evidence="2">Fehren 1</strain>
    </source>
</reference>
<evidence type="ECO:0000313" key="2">
    <source>
        <dbReference type="EMBL" id="CAE0309294.1"/>
    </source>
</evidence>
<name>A0A7S3I0G9_9SPIT</name>
<proteinExistence type="predicted"/>
<sequence>MEVTQVLELEDKIDHLGEADDARDEPNDHAHEEDGGTRILVMRRVEHLAEAAWDVGQVVQVGDDAADREHVAHGVAEVEGHSGDVVQEHLLKVIHSLVEKSV</sequence>
<accession>A0A7S3I0G9</accession>
<gene>
    <name evidence="2" type="ORF">FEHR0123_LOCUS4208</name>
</gene>
<protein>
    <submittedName>
        <fullName evidence="2">Uncharacterized protein</fullName>
    </submittedName>
</protein>
<evidence type="ECO:0000256" key="1">
    <source>
        <dbReference type="SAM" id="MobiDB-lite"/>
    </source>
</evidence>
<organism evidence="2">
    <name type="scientific">Favella ehrenbergii</name>
    <dbReference type="NCBI Taxonomy" id="182087"/>
    <lineage>
        <taxon>Eukaryota</taxon>
        <taxon>Sar</taxon>
        <taxon>Alveolata</taxon>
        <taxon>Ciliophora</taxon>
        <taxon>Intramacronucleata</taxon>
        <taxon>Spirotrichea</taxon>
        <taxon>Choreotrichia</taxon>
        <taxon>Tintinnida</taxon>
        <taxon>Xystonellidae</taxon>
        <taxon>Favella</taxon>
    </lineage>
</organism>
<feature type="region of interest" description="Disordered" evidence="1">
    <location>
        <begin position="12"/>
        <end position="36"/>
    </location>
</feature>